<protein>
    <recommendedName>
        <fullName evidence="1">SWIM-type domain-containing protein</fullName>
    </recommendedName>
</protein>
<organism evidence="2">
    <name type="scientific">uncultured Caudovirales phage</name>
    <dbReference type="NCBI Taxonomy" id="2100421"/>
    <lineage>
        <taxon>Viruses</taxon>
        <taxon>Duplodnaviria</taxon>
        <taxon>Heunggongvirae</taxon>
        <taxon>Uroviricota</taxon>
        <taxon>Caudoviricetes</taxon>
        <taxon>Peduoviridae</taxon>
        <taxon>Maltschvirus</taxon>
        <taxon>Maltschvirus maltsch</taxon>
    </lineage>
</organism>
<evidence type="ECO:0000313" key="2">
    <source>
        <dbReference type="EMBL" id="CAB4125567.1"/>
    </source>
</evidence>
<feature type="domain" description="SWIM-type" evidence="1">
    <location>
        <begin position="112"/>
        <end position="135"/>
    </location>
</feature>
<name>A0A6J5KX16_9CAUD</name>
<reference evidence="2" key="1">
    <citation type="submission" date="2020-04" db="EMBL/GenBank/DDBJ databases">
        <authorList>
            <person name="Chiriac C."/>
            <person name="Salcher M."/>
            <person name="Ghai R."/>
            <person name="Kavagutti S V."/>
        </authorList>
    </citation>
    <scope>NUCLEOTIDE SEQUENCE</scope>
</reference>
<gene>
    <name evidence="3" type="ORF">UFOVP181_6</name>
    <name evidence="2" type="ORF">UFOVP57_158</name>
</gene>
<dbReference type="Pfam" id="PF04434">
    <property type="entry name" value="SWIM"/>
    <property type="match status" value="1"/>
</dbReference>
<dbReference type="EMBL" id="LR796187">
    <property type="protein sequence ID" value="CAB4125567.1"/>
    <property type="molecule type" value="Genomic_DNA"/>
</dbReference>
<evidence type="ECO:0000259" key="1">
    <source>
        <dbReference type="PROSITE" id="PS50966"/>
    </source>
</evidence>
<dbReference type="GO" id="GO:0008270">
    <property type="term" value="F:zinc ion binding"/>
    <property type="evidence" value="ECO:0007669"/>
    <property type="project" value="InterPro"/>
</dbReference>
<dbReference type="PROSITE" id="PS50966">
    <property type="entry name" value="ZF_SWIM"/>
    <property type="match status" value="1"/>
</dbReference>
<sequence>MTQPNNQHIIQAIVNTTERPSVKALKEITDWAVPNHTYIVEGNNLLGYIKQGTSNIHYFTKPIKGFDQRGRKFEQVDVPLVDWAKSLKEHIEAAEPLPYIKKVQGSKPNSWYEVNTDESTCSCPGFTFRGSCKHVKELETV</sequence>
<proteinExistence type="predicted"/>
<evidence type="ECO:0000313" key="3">
    <source>
        <dbReference type="EMBL" id="CAB5208374.1"/>
    </source>
</evidence>
<dbReference type="EMBL" id="LR798231">
    <property type="protein sequence ID" value="CAB5208374.1"/>
    <property type="molecule type" value="Genomic_DNA"/>
</dbReference>
<dbReference type="InterPro" id="IPR007527">
    <property type="entry name" value="Znf_SWIM"/>
</dbReference>
<accession>A0A6J5KX16</accession>